<dbReference type="RefSeq" id="WP_066743160.1">
    <property type="nucleotide sequence ID" value="NZ_CP016757.1"/>
</dbReference>
<sequence>MKIRGAESLPEVRDAGPVAVRRTVNDPAASGLEAAAAVSARFGGQVAQGLQGLAAGIDKLAADRDRAKATEALNEYMKRSSELLYDPQSGLMLARGAGAEGLSVRAYEGHKELQSEIGGKLSGRQRRLFAQGIVPYDRDVGSRVMRYEGEAMARYRADEADKLIANTAAAAANDPDGFSWEAQEETVYQATLGRYGDQGAEVNFENSKSVRQALLSQMVLNVAKRDPLKAEAVLKRFSGSGTAGAEVPDFSDRYNTKLSADDEAAFQEWLVSESERQGRDVSKDLFDYDLRGLFKESGGFGGNGHATDRYKKPNHPTFSSGSIYSTGDSVGGEWTEDGGKWSFTPSETNLRMQSAAGLRDYFSRNEPDAALVLNGEGKGADAVFEPAVYEALAAEVERVALPVKAQAFAGDMLKKHGVDGLASAITEVRETYKGKDEDVYLGYVNSLYSDVRQAQHAELESAKLEVQKALYGGGSYSKVAGIIASYSEKFKGYGTQGEAWALGLKVDNDRVHGTGIFAPKPSEALTRTPLTRAEAVRQLVHFNPEFANLPKEEQERLVRQRLGISEEQHSAYFTQLGEAKLRGMSNADLNKAAAMGYITYDEVAKIIEYDKNISPGNKDYLKTKEKNIELFLKNYSGSIFGGTQNPARNTAVFYFREECRKLDPAAPDFYKQADEAGRRAMLRAIEEKHQSGIPLIDEGWIWNSDTELGTLKKIVDGLKIKDTVRDVPSRPWNTSPQEKESEILREGEDEVQDELNELLKLNPKAD</sequence>
<evidence type="ECO:0000313" key="2">
    <source>
        <dbReference type="EMBL" id="ANZ44236.1"/>
    </source>
</evidence>
<dbReference type="AlphaFoldDB" id="A0A1B2I2P6"/>
<gene>
    <name evidence="2" type="ORF">BED41_03500</name>
</gene>
<dbReference type="Proteomes" id="UP000093044">
    <property type="component" value="Chromosome"/>
</dbReference>
<protein>
    <submittedName>
        <fullName evidence="2">Uncharacterized protein</fullName>
    </submittedName>
</protein>
<dbReference type="GeneID" id="83056917"/>
<reference evidence="2" key="1">
    <citation type="submission" date="2016-08" db="EMBL/GenBank/DDBJ databases">
        <title>Complete genome of Cloacibacillus porcorum.</title>
        <authorList>
            <person name="Looft T."/>
            <person name="Bayles D.O."/>
            <person name="Alt D.P."/>
        </authorList>
    </citation>
    <scope>NUCLEOTIDE SEQUENCE [LARGE SCALE GENOMIC DNA]</scope>
    <source>
        <strain evidence="2">CL-84</strain>
    </source>
</reference>
<feature type="compositionally biased region" description="Basic and acidic residues" evidence="1">
    <location>
        <begin position="737"/>
        <end position="746"/>
    </location>
</feature>
<dbReference type="KEGG" id="cpor:BED41_03500"/>
<evidence type="ECO:0000313" key="3">
    <source>
        <dbReference type="Proteomes" id="UP000093044"/>
    </source>
</evidence>
<evidence type="ECO:0000256" key="1">
    <source>
        <dbReference type="SAM" id="MobiDB-lite"/>
    </source>
</evidence>
<proteinExistence type="predicted"/>
<dbReference type="EMBL" id="CP016757">
    <property type="protein sequence ID" value="ANZ44236.1"/>
    <property type="molecule type" value="Genomic_DNA"/>
</dbReference>
<dbReference type="OrthoDB" id="9808890at2"/>
<organism evidence="2 3">
    <name type="scientific">Cloacibacillus porcorum</name>
    <dbReference type="NCBI Taxonomy" id="1197717"/>
    <lineage>
        <taxon>Bacteria</taxon>
        <taxon>Thermotogati</taxon>
        <taxon>Synergistota</taxon>
        <taxon>Synergistia</taxon>
        <taxon>Synergistales</taxon>
        <taxon>Synergistaceae</taxon>
        <taxon>Cloacibacillus</taxon>
    </lineage>
</organism>
<keyword evidence="3" id="KW-1185">Reference proteome</keyword>
<accession>A0A1B2I2P6</accession>
<feature type="region of interest" description="Disordered" evidence="1">
    <location>
        <begin position="727"/>
        <end position="749"/>
    </location>
</feature>
<name>A0A1B2I2P6_9BACT</name>
<dbReference type="STRING" id="1197717.BED41_03500"/>